<gene>
    <name evidence="1" type="ORF">D806_011000</name>
</gene>
<dbReference type="EMBL" id="CP027541">
    <property type="protein sequence ID" value="AWT52089.1"/>
    <property type="molecule type" value="Genomic_DNA"/>
</dbReference>
<protein>
    <submittedName>
        <fullName evidence="1">Uncharacterized protein</fullName>
    </submittedName>
</protein>
<organism evidence="1 2">
    <name type="scientific">Mycolicibacterium smegmatis (strain MKD8)</name>
    <name type="common">Mycobacterium smegmatis</name>
    <dbReference type="NCBI Taxonomy" id="1214915"/>
    <lineage>
        <taxon>Bacteria</taxon>
        <taxon>Bacillati</taxon>
        <taxon>Actinomycetota</taxon>
        <taxon>Actinomycetes</taxon>
        <taxon>Mycobacteriales</taxon>
        <taxon>Mycobacteriaceae</taxon>
        <taxon>Mycolicibacterium</taxon>
    </lineage>
</organism>
<dbReference type="Proteomes" id="UP000011200">
    <property type="component" value="Chromosome"/>
</dbReference>
<sequence>MSIMKRALALAVVVIGTLAGMFVGSRVMNRPMVSASPVVAYTAVRGHDAILVAYERVGGQIPVPFGRDDQWQERVAAYSLDTGELLWDNKLHGHSRAARGVLAVAEGKAYVATDFGLSIVDTETGEIIADRDRIDGLGADYAEAYAAYEVDPRLDAVVALTRSGAVMQIPLGSIRAHNVPDAVAADWRDALLDEWSVILGPTFSTSNVDPAGMPRTATLPDGSTFTFARPYNTERAQLIRDGNIVANITDLERAQIAYEIVRTPAPLASPEQRRERLDRTRHHSSAALLGVADGVALVYGDRSGEPGAEELRLYDLDTGDVLATVDDFGGYVRATAAPKERIVVIGAAEDSGLDDDRLIIFRPGGRTTITTVGDTDFWGRPRTSVATP</sequence>
<evidence type="ECO:0000313" key="2">
    <source>
        <dbReference type="Proteomes" id="UP000011200"/>
    </source>
</evidence>
<dbReference type="InterPro" id="IPR015943">
    <property type="entry name" value="WD40/YVTN_repeat-like_dom_sf"/>
</dbReference>
<dbReference type="InterPro" id="IPR048161">
    <property type="entry name" value="PA2928-like"/>
</dbReference>
<reference evidence="2" key="2">
    <citation type="submission" date="2018-03" db="EMBL/GenBank/DDBJ databases">
        <authorList>
            <person name="Derbyshire K."/>
            <person name="Gray T.A."/>
            <person name="Champion M."/>
        </authorList>
    </citation>
    <scope>NUCLEOTIDE SEQUENCE [LARGE SCALE GENOMIC DNA]</scope>
    <source>
        <strain evidence="2">MKD8</strain>
    </source>
</reference>
<proteinExistence type="predicted"/>
<dbReference type="InterPro" id="IPR011047">
    <property type="entry name" value="Quinoprotein_ADH-like_sf"/>
</dbReference>
<dbReference type="SUPFAM" id="SSF50998">
    <property type="entry name" value="Quinoprotein alcohol dehydrogenase-like"/>
    <property type="match status" value="1"/>
</dbReference>
<reference evidence="1 2" key="1">
    <citation type="journal article" date="2013" name="Genome Announc.">
        <title>Draft genome sequence of MKD8, a conjugal recipient Mycobacterium smegmatis strain.</title>
        <authorList>
            <person name="Gray T.A."/>
            <person name="Palumbo M.J."/>
            <person name="Derbyshire K.M."/>
        </authorList>
    </citation>
    <scope>NUCLEOTIDE SEQUENCE [LARGE SCALE GENOMIC DNA]</scope>
    <source>
        <strain evidence="1 2">MKD8</strain>
    </source>
</reference>
<evidence type="ECO:0000313" key="1">
    <source>
        <dbReference type="EMBL" id="AWT52089.1"/>
    </source>
</evidence>
<accession>A0A2U9PK17</accession>
<dbReference type="AlphaFoldDB" id="A0A2U9PK17"/>
<dbReference type="Gene3D" id="2.130.10.10">
    <property type="entry name" value="YVTN repeat-like/Quinoprotein amine dehydrogenase"/>
    <property type="match status" value="1"/>
</dbReference>
<dbReference type="NCBIfam" id="NF041516">
    <property type="entry name" value="PA2928_fam"/>
    <property type="match status" value="1"/>
</dbReference>
<name>A0A2U9PK17_MYCSE</name>